<organism evidence="3 4">
    <name type="scientific">Candidatus Odoribacter faecigallinarum</name>
    <dbReference type="NCBI Taxonomy" id="2838706"/>
    <lineage>
        <taxon>Bacteria</taxon>
        <taxon>Pseudomonadati</taxon>
        <taxon>Bacteroidota</taxon>
        <taxon>Bacteroidia</taxon>
        <taxon>Bacteroidales</taxon>
        <taxon>Odoribacteraceae</taxon>
        <taxon>Odoribacter</taxon>
    </lineage>
</organism>
<proteinExistence type="predicted"/>
<dbReference type="Gene3D" id="3.40.50.1820">
    <property type="entry name" value="alpha/beta hydrolase"/>
    <property type="match status" value="1"/>
</dbReference>
<reference evidence="3" key="1">
    <citation type="journal article" date="2021" name="PeerJ">
        <title>Extensive microbial diversity within the chicken gut microbiome revealed by metagenomics and culture.</title>
        <authorList>
            <person name="Gilroy R."/>
            <person name="Ravi A."/>
            <person name="Getino M."/>
            <person name="Pursley I."/>
            <person name="Horton D.L."/>
            <person name="Alikhan N.F."/>
            <person name="Baker D."/>
            <person name="Gharbi K."/>
            <person name="Hall N."/>
            <person name="Watson M."/>
            <person name="Adriaenssens E.M."/>
            <person name="Foster-Nyarko E."/>
            <person name="Jarju S."/>
            <person name="Secka A."/>
            <person name="Antonio M."/>
            <person name="Oren A."/>
            <person name="Chaudhuri R.R."/>
            <person name="La Ragione R."/>
            <person name="Hildebrand F."/>
            <person name="Pallen M.J."/>
        </authorList>
    </citation>
    <scope>NUCLEOTIDE SEQUENCE</scope>
    <source>
        <strain evidence="3">23274</strain>
    </source>
</reference>
<dbReference type="EMBL" id="DXFT01000103">
    <property type="protein sequence ID" value="HIX03549.1"/>
    <property type="molecule type" value="Genomic_DNA"/>
</dbReference>
<feature type="chain" id="PRO_5038920361" evidence="1">
    <location>
        <begin position="19"/>
        <end position="447"/>
    </location>
</feature>
<evidence type="ECO:0000256" key="1">
    <source>
        <dbReference type="SAM" id="SignalP"/>
    </source>
</evidence>
<evidence type="ECO:0000313" key="4">
    <source>
        <dbReference type="Proteomes" id="UP000824202"/>
    </source>
</evidence>
<dbReference type="Pfam" id="PF12146">
    <property type="entry name" value="Hydrolase_4"/>
    <property type="match status" value="1"/>
</dbReference>
<protein>
    <submittedName>
        <fullName evidence="3">Lysophospholipase</fullName>
    </submittedName>
</protein>
<sequence length="447" mass="49059">MKQWLTILWLGLSLPLAAQQPTGTWYGYPDLKTNRIRLEINLSKQAQGAHYSATLKMPDISPALHTASQAEVVEDTLFVFFPQAGVACKGICVSDSLISGTIQWGQYLFPLELTRHPVVFRRPQTPQPPYPYRSEDIAFRNEKDGLTLAGTLTLPEQAKQCKAVVIVSGSGPQDRNNTFFEHKTYQVIADYLTRHGIAVLRVDDRGTGQSEGNAATTSLPDETADARAAIAYLKTRPEIHPDSIGIIGHSEGAFVAFTLAAAGESPFIITLAGGGVCGSELLLMQRAALLRANGAQDAFITFYNNYMRQAQNIVLQSKDQAACRQELAKLFAGSPLAGQEANLTSQLFNPATIELMRYNPLPDFQRITCPVLALNGTKDCQVPVENLEYIQKGIRANGNSKVTVISYPGLNHMFQPAQSGLPSEYSDIEETIDPQVLKDIVQWLQHL</sequence>
<dbReference type="InterPro" id="IPR022742">
    <property type="entry name" value="Hydrolase_4"/>
</dbReference>
<evidence type="ECO:0000259" key="2">
    <source>
        <dbReference type="Pfam" id="PF12146"/>
    </source>
</evidence>
<dbReference type="PANTHER" id="PTHR43265:SF1">
    <property type="entry name" value="ESTERASE ESTD"/>
    <property type="match status" value="1"/>
</dbReference>
<dbReference type="SUPFAM" id="SSF53474">
    <property type="entry name" value="alpha/beta-Hydrolases"/>
    <property type="match status" value="1"/>
</dbReference>
<dbReference type="GO" id="GO:0052689">
    <property type="term" value="F:carboxylic ester hydrolase activity"/>
    <property type="evidence" value="ECO:0007669"/>
    <property type="project" value="TreeGrafter"/>
</dbReference>
<feature type="signal peptide" evidence="1">
    <location>
        <begin position="1"/>
        <end position="18"/>
    </location>
</feature>
<reference evidence="3" key="2">
    <citation type="submission" date="2021-04" db="EMBL/GenBank/DDBJ databases">
        <authorList>
            <person name="Gilroy R."/>
        </authorList>
    </citation>
    <scope>NUCLEOTIDE SEQUENCE</scope>
    <source>
        <strain evidence="3">23274</strain>
    </source>
</reference>
<dbReference type="AlphaFoldDB" id="A0A9D2ABG5"/>
<dbReference type="PANTHER" id="PTHR43265">
    <property type="entry name" value="ESTERASE ESTD"/>
    <property type="match status" value="1"/>
</dbReference>
<gene>
    <name evidence="3" type="ORF">H9863_05480</name>
</gene>
<comment type="caution">
    <text evidence="3">The sequence shown here is derived from an EMBL/GenBank/DDBJ whole genome shotgun (WGS) entry which is preliminary data.</text>
</comment>
<dbReference type="Proteomes" id="UP000824202">
    <property type="component" value="Unassembled WGS sequence"/>
</dbReference>
<keyword evidence="1" id="KW-0732">Signal</keyword>
<accession>A0A9D2ABG5</accession>
<evidence type="ECO:0000313" key="3">
    <source>
        <dbReference type="EMBL" id="HIX03549.1"/>
    </source>
</evidence>
<dbReference type="InterPro" id="IPR053145">
    <property type="entry name" value="AB_hydrolase_Est10"/>
</dbReference>
<feature type="domain" description="Serine aminopeptidase S33" evidence="2">
    <location>
        <begin position="183"/>
        <end position="413"/>
    </location>
</feature>
<name>A0A9D2ABG5_9BACT</name>
<dbReference type="InterPro" id="IPR029058">
    <property type="entry name" value="AB_hydrolase_fold"/>
</dbReference>